<dbReference type="UniPathway" id="UPA00121">
    <property type="reaction ID" value="UER00345"/>
</dbReference>
<dbReference type="InterPro" id="IPR008242">
    <property type="entry name" value="Chor_mutase/pphenate_deHydtase"/>
</dbReference>
<name>A0A1D9MI70_9ACTO</name>
<sequence>MTETPAAQLSAAQTSVKTAATRYAFLGPFGTFTELALRQFLQAEGVTITSNQPEEIEAATGLKLLPCRDVGQALKMVREGEADRAVIPLENSVEGGVNASLDALVHGEPLQIVGETAIPIDFCLVVREGIKPEQVRRVGTHPHAWAQCRNWIEDHFPGTTHVPATSTAAAANLLTEDRYPGFEAALCNAVAAQTPGLVTLADGIADNPNAVTRFVLVSRPGRTPAPTGADKTTVQVRLPDNEAGALLNMLEQFSARGVNLSRIESRPGGGRLGTYEFSVDIEGHIAERRVQAALTGLHRTCPQVRFVGSYPRFDAKPNTVETGTEDSAFEAATAWVESLLTQD</sequence>
<dbReference type="KEGG" id="avu:BK816_00710"/>
<evidence type="ECO:0000256" key="10">
    <source>
        <dbReference type="RuleBase" id="RU361254"/>
    </source>
</evidence>
<dbReference type="PANTHER" id="PTHR21022:SF19">
    <property type="entry name" value="PREPHENATE DEHYDRATASE-RELATED"/>
    <property type="match status" value="1"/>
</dbReference>
<dbReference type="AlphaFoldDB" id="A0A1D9MI70"/>
<dbReference type="PIRSF" id="PIRSF001500">
    <property type="entry name" value="Chor_mut_pdt_Ppr"/>
    <property type="match status" value="1"/>
</dbReference>
<evidence type="ECO:0000256" key="6">
    <source>
        <dbReference type="ARBA" id="ARBA00023222"/>
    </source>
</evidence>
<dbReference type="RefSeq" id="WP_071163463.1">
    <property type="nucleotide sequence ID" value="NZ_CP017812.1"/>
</dbReference>
<dbReference type="NCBIfam" id="NF008865">
    <property type="entry name" value="PRK11898.1"/>
    <property type="match status" value="1"/>
</dbReference>
<evidence type="ECO:0000259" key="11">
    <source>
        <dbReference type="PROSITE" id="PS51171"/>
    </source>
</evidence>
<dbReference type="InterPro" id="IPR018528">
    <property type="entry name" value="Preph_deHydtase_CS"/>
</dbReference>
<dbReference type="PROSITE" id="PS51171">
    <property type="entry name" value="PREPHENATE_DEHYDR_3"/>
    <property type="match status" value="1"/>
</dbReference>
<dbReference type="Pfam" id="PF00800">
    <property type="entry name" value="PDT"/>
    <property type="match status" value="1"/>
</dbReference>
<dbReference type="FunFam" id="3.30.70.260:FF:000012">
    <property type="entry name" value="Prephenate dehydratase"/>
    <property type="match status" value="1"/>
</dbReference>
<dbReference type="FunFam" id="3.40.190.10:FF:000064">
    <property type="entry name" value="Prephenate dehydratase"/>
    <property type="match status" value="1"/>
</dbReference>
<dbReference type="GO" id="GO:0005737">
    <property type="term" value="C:cytoplasm"/>
    <property type="evidence" value="ECO:0007669"/>
    <property type="project" value="TreeGrafter"/>
</dbReference>
<dbReference type="EC" id="4.2.1.51" evidence="2 10"/>
<evidence type="ECO:0000256" key="2">
    <source>
        <dbReference type="ARBA" id="ARBA00013147"/>
    </source>
</evidence>
<evidence type="ECO:0000313" key="14">
    <source>
        <dbReference type="Proteomes" id="UP000176288"/>
    </source>
</evidence>
<proteinExistence type="predicted"/>
<evidence type="ECO:0000256" key="8">
    <source>
        <dbReference type="ARBA" id="ARBA00047848"/>
    </source>
</evidence>
<accession>A0A1D9MI70</accession>
<evidence type="ECO:0000256" key="7">
    <source>
        <dbReference type="ARBA" id="ARBA00023239"/>
    </source>
</evidence>
<dbReference type="CDD" id="cd04905">
    <property type="entry name" value="ACT_CM-PDT"/>
    <property type="match status" value="1"/>
</dbReference>
<keyword evidence="14" id="KW-1185">Reference proteome</keyword>
<evidence type="ECO:0000256" key="4">
    <source>
        <dbReference type="ARBA" id="ARBA00022605"/>
    </source>
</evidence>
<dbReference type="GO" id="GO:0009094">
    <property type="term" value="P:L-phenylalanine biosynthetic process"/>
    <property type="evidence" value="ECO:0007669"/>
    <property type="project" value="UniProtKB-UniPathway"/>
</dbReference>
<dbReference type="GO" id="GO:0004664">
    <property type="term" value="F:prephenate dehydratase activity"/>
    <property type="evidence" value="ECO:0007669"/>
    <property type="project" value="UniProtKB-UniRule"/>
</dbReference>
<keyword evidence="5 10" id="KW-0057">Aromatic amino acid biosynthesis</keyword>
<dbReference type="SUPFAM" id="SSF55021">
    <property type="entry name" value="ACT-like"/>
    <property type="match status" value="1"/>
</dbReference>
<dbReference type="Gene3D" id="3.30.70.260">
    <property type="match status" value="1"/>
</dbReference>
<comment type="pathway">
    <text evidence="1 10">Amino-acid biosynthesis; L-phenylalanine biosynthesis; phenylpyruvate from prephenate: step 1/1.</text>
</comment>
<feature type="domain" description="Prephenate dehydratase" evidence="11">
    <location>
        <begin position="22"/>
        <end position="219"/>
    </location>
</feature>
<organism evidence="13 14">
    <name type="scientific">Boudabousia tangfeifanii</name>
    <dbReference type="NCBI Taxonomy" id="1912795"/>
    <lineage>
        <taxon>Bacteria</taxon>
        <taxon>Bacillati</taxon>
        <taxon>Actinomycetota</taxon>
        <taxon>Actinomycetes</taxon>
        <taxon>Actinomycetales</taxon>
        <taxon>Actinomycetaceae</taxon>
        <taxon>Boudabousia</taxon>
    </lineage>
</organism>
<dbReference type="EMBL" id="CP017812">
    <property type="protein sequence ID" value="AOZ71997.1"/>
    <property type="molecule type" value="Genomic_DNA"/>
</dbReference>
<comment type="catalytic activity">
    <reaction evidence="8 10">
        <text>prephenate + H(+) = 3-phenylpyruvate + CO2 + H2O</text>
        <dbReference type="Rhea" id="RHEA:21648"/>
        <dbReference type="ChEBI" id="CHEBI:15377"/>
        <dbReference type="ChEBI" id="CHEBI:15378"/>
        <dbReference type="ChEBI" id="CHEBI:16526"/>
        <dbReference type="ChEBI" id="CHEBI:18005"/>
        <dbReference type="ChEBI" id="CHEBI:29934"/>
        <dbReference type="EC" id="4.2.1.51"/>
    </reaction>
</comment>
<evidence type="ECO:0000256" key="1">
    <source>
        <dbReference type="ARBA" id="ARBA00004741"/>
    </source>
</evidence>
<dbReference type="PANTHER" id="PTHR21022">
    <property type="entry name" value="PREPHENATE DEHYDRATASE P PROTEIN"/>
    <property type="match status" value="1"/>
</dbReference>
<feature type="domain" description="ACT" evidence="12">
    <location>
        <begin position="234"/>
        <end position="312"/>
    </location>
</feature>
<dbReference type="CDD" id="cd13632">
    <property type="entry name" value="PBP2_Aa-PDT_like"/>
    <property type="match status" value="1"/>
</dbReference>
<dbReference type="Gene3D" id="3.40.190.10">
    <property type="entry name" value="Periplasmic binding protein-like II"/>
    <property type="match status" value="2"/>
</dbReference>
<keyword evidence="4 10" id="KW-0028">Amino-acid biosynthesis</keyword>
<dbReference type="InterPro" id="IPR045865">
    <property type="entry name" value="ACT-like_dom_sf"/>
</dbReference>
<dbReference type="STRING" id="1912795.BK816_00710"/>
<evidence type="ECO:0000256" key="5">
    <source>
        <dbReference type="ARBA" id="ARBA00023141"/>
    </source>
</evidence>
<evidence type="ECO:0000256" key="9">
    <source>
        <dbReference type="PIRSR" id="PIRSR001500-2"/>
    </source>
</evidence>
<gene>
    <name evidence="10" type="primary">pheA</name>
    <name evidence="13" type="ORF">BK816_00710</name>
</gene>
<keyword evidence="7 10" id="KW-0456">Lyase</keyword>
<evidence type="ECO:0000313" key="13">
    <source>
        <dbReference type="EMBL" id="AOZ71997.1"/>
    </source>
</evidence>
<dbReference type="Proteomes" id="UP000176288">
    <property type="component" value="Chromosome"/>
</dbReference>
<dbReference type="InterPro" id="IPR002912">
    <property type="entry name" value="ACT_dom"/>
</dbReference>
<reference evidence="13 14" key="1">
    <citation type="submission" date="2016-10" db="EMBL/GenBank/DDBJ databases">
        <title>Actinomyces aegypiusis sp. nov., isolated from the Aegypius monachus in Qinghai Tibet Plateau China.</title>
        <authorList>
            <person name="Wang Y."/>
        </authorList>
    </citation>
    <scope>NUCLEOTIDE SEQUENCE [LARGE SCALE GENOMIC DNA]</scope>
    <source>
        <strain evidence="13 14">VUL4_3</strain>
    </source>
</reference>
<protein>
    <recommendedName>
        <fullName evidence="3 10">Prephenate dehydratase</fullName>
        <shortName evidence="10">PDT</shortName>
        <ecNumber evidence="2 10">4.2.1.51</ecNumber>
    </recommendedName>
</protein>
<keyword evidence="6 10" id="KW-0584">Phenylalanine biosynthesis</keyword>
<feature type="site" description="Essential for prephenate dehydratase activity" evidence="9">
    <location>
        <position position="212"/>
    </location>
</feature>
<evidence type="ECO:0000256" key="3">
    <source>
        <dbReference type="ARBA" id="ARBA00021872"/>
    </source>
</evidence>
<dbReference type="InterPro" id="IPR001086">
    <property type="entry name" value="Preph_deHydtase"/>
</dbReference>
<dbReference type="OrthoDB" id="9802281at2"/>
<dbReference type="SUPFAM" id="SSF53850">
    <property type="entry name" value="Periplasmic binding protein-like II"/>
    <property type="match status" value="1"/>
</dbReference>
<evidence type="ECO:0000259" key="12">
    <source>
        <dbReference type="PROSITE" id="PS51671"/>
    </source>
</evidence>
<dbReference type="PROSITE" id="PS51671">
    <property type="entry name" value="ACT"/>
    <property type="match status" value="1"/>
</dbReference>
<dbReference type="PROSITE" id="PS00858">
    <property type="entry name" value="PREPHENATE_DEHYDR_2"/>
    <property type="match status" value="1"/>
</dbReference>